<name>A0AAV4P6D3_9ARAC</name>
<keyword evidence="2" id="KW-1185">Reference proteome</keyword>
<protein>
    <submittedName>
        <fullName evidence="1">Uncharacterized protein</fullName>
    </submittedName>
</protein>
<accession>A0AAV4P6D3</accession>
<evidence type="ECO:0000313" key="1">
    <source>
        <dbReference type="EMBL" id="GIX90717.1"/>
    </source>
</evidence>
<organism evidence="1 2">
    <name type="scientific">Caerostris darwini</name>
    <dbReference type="NCBI Taxonomy" id="1538125"/>
    <lineage>
        <taxon>Eukaryota</taxon>
        <taxon>Metazoa</taxon>
        <taxon>Ecdysozoa</taxon>
        <taxon>Arthropoda</taxon>
        <taxon>Chelicerata</taxon>
        <taxon>Arachnida</taxon>
        <taxon>Araneae</taxon>
        <taxon>Araneomorphae</taxon>
        <taxon>Entelegynae</taxon>
        <taxon>Araneoidea</taxon>
        <taxon>Araneidae</taxon>
        <taxon>Caerostris</taxon>
    </lineage>
</organism>
<comment type="caution">
    <text evidence="1">The sequence shown here is derived from an EMBL/GenBank/DDBJ whole genome shotgun (WGS) entry which is preliminary data.</text>
</comment>
<dbReference type="Proteomes" id="UP001054837">
    <property type="component" value="Unassembled WGS sequence"/>
</dbReference>
<sequence>MSKLQHLIRNKTLPSAHQCHFPLTFLSSIPSHSAAKEGFILYTTSQLSFMNGVCHLHNIRFRWDKRPYLVTREKKLCDKVLSPLTSQMISLSILSGHCILDKSDRTYLGGEKNR</sequence>
<reference evidence="1 2" key="1">
    <citation type="submission" date="2021-06" db="EMBL/GenBank/DDBJ databases">
        <title>Caerostris darwini draft genome.</title>
        <authorList>
            <person name="Kono N."/>
            <person name="Arakawa K."/>
        </authorList>
    </citation>
    <scope>NUCLEOTIDE SEQUENCE [LARGE SCALE GENOMIC DNA]</scope>
</reference>
<dbReference type="EMBL" id="BPLQ01002270">
    <property type="protein sequence ID" value="GIX90717.1"/>
    <property type="molecule type" value="Genomic_DNA"/>
</dbReference>
<proteinExistence type="predicted"/>
<gene>
    <name evidence="1" type="ORF">CDAR_110061</name>
</gene>
<dbReference type="AlphaFoldDB" id="A0AAV4P6D3"/>
<evidence type="ECO:0000313" key="2">
    <source>
        <dbReference type="Proteomes" id="UP001054837"/>
    </source>
</evidence>